<evidence type="ECO:0000313" key="4">
    <source>
        <dbReference type="Proteomes" id="UP000030686"/>
    </source>
</evidence>
<dbReference type="Gene3D" id="3.40.50.1110">
    <property type="entry name" value="SGNH hydrolase"/>
    <property type="match status" value="1"/>
</dbReference>
<name>W6QV33_PENRF</name>
<gene>
    <name evidence="3" type="ORF">PROQFM164_S03g000146</name>
</gene>
<organism evidence="3 4">
    <name type="scientific">Penicillium roqueforti (strain FM164)</name>
    <dbReference type="NCBI Taxonomy" id="1365484"/>
    <lineage>
        <taxon>Eukaryota</taxon>
        <taxon>Fungi</taxon>
        <taxon>Dikarya</taxon>
        <taxon>Ascomycota</taxon>
        <taxon>Pezizomycotina</taxon>
        <taxon>Eurotiomycetes</taxon>
        <taxon>Eurotiomycetidae</taxon>
        <taxon>Eurotiales</taxon>
        <taxon>Aspergillaceae</taxon>
        <taxon>Penicillium</taxon>
    </lineage>
</organism>
<dbReference type="InterPro" id="IPR001087">
    <property type="entry name" value="GDSL"/>
</dbReference>
<dbReference type="PANTHER" id="PTHR45648">
    <property type="entry name" value="GDSL LIPASE/ACYLHYDROLASE FAMILY PROTEIN (AFU_ORTHOLOGUE AFUA_4G14700)"/>
    <property type="match status" value="1"/>
</dbReference>
<dbReference type="Proteomes" id="UP000030686">
    <property type="component" value="Unassembled WGS sequence"/>
</dbReference>
<dbReference type="STRING" id="1365484.W6QV33"/>
<dbReference type="SUPFAM" id="SSF52266">
    <property type="entry name" value="SGNH hydrolase"/>
    <property type="match status" value="1"/>
</dbReference>
<dbReference type="GO" id="GO:0016788">
    <property type="term" value="F:hydrolase activity, acting on ester bonds"/>
    <property type="evidence" value="ECO:0007669"/>
    <property type="project" value="InterPro"/>
</dbReference>
<dbReference type="OrthoDB" id="1600564at2759"/>
<evidence type="ECO:0000256" key="2">
    <source>
        <dbReference type="SAM" id="SignalP"/>
    </source>
</evidence>
<dbReference type="EMBL" id="HG792017">
    <property type="protein sequence ID" value="CDM33422.1"/>
    <property type="molecule type" value="Genomic_DNA"/>
</dbReference>
<evidence type="ECO:0000256" key="1">
    <source>
        <dbReference type="ARBA" id="ARBA00022801"/>
    </source>
</evidence>
<keyword evidence="2" id="KW-0732">Signal</keyword>
<dbReference type="AlphaFoldDB" id="W6QV33"/>
<sequence>MKHFITMIAVAGLAAAAPLQSRDTNSYFFTFGDSYTMTSFDIDGTQPTASNPMGNPALGTGTTTGGVNWVGYLTTVNNASLVLSYNLAVGGASLDNSLVNTNVEDMVTQVASFETTYSQKPDIAPWTSDNAIFGFWIGINDIGWAWSSNDASVLIPKIMAQYKTQAENIYANGGRKFIFLNVPPTSRSPQIADQGTTVAAGHAKWLAAFNTALQTMVNEFIEDNSGTTTVFYNTFTFMSKVLDAPTTYGFTNASCVSDDGATCVWWNSYHPGYAYHKLQAADMKEHMHSFGAW</sequence>
<dbReference type="Pfam" id="PF00657">
    <property type="entry name" value="Lipase_GDSL"/>
    <property type="match status" value="1"/>
</dbReference>
<feature type="signal peptide" evidence="2">
    <location>
        <begin position="1"/>
        <end position="16"/>
    </location>
</feature>
<dbReference type="PANTHER" id="PTHR45648:SF22">
    <property type="entry name" value="GDSL LIPASE_ACYLHYDROLASE FAMILY PROTEIN (AFU_ORTHOLOGUE AFUA_4G14700)"/>
    <property type="match status" value="1"/>
</dbReference>
<evidence type="ECO:0000313" key="3">
    <source>
        <dbReference type="EMBL" id="CDM33422.1"/>
    </source>
</evidence>
<keyword evidence="4" id="KW-1185">Reference proteome</keyword>
<dbReference type="OMA" id="PNWVGFL"/>
<keyword evidence="1" id="KW-0378">Hydrolase</keyword>
<proteinExistence type="predicted"/>
<dbReference type="CDD" id="cd01846">
    <property type="entry name" value="fatty_acyltransferase_like"/>
    <property type="match status" value="1"/>
</dbReference>
<feature type="chain" id="PRO_5004880143" evidence="2">
    <location>
        <begin position="17"/>
        <end position="293"/>
    </location>
</feature>
<dbReference type="InterPro" id="IPR036514">
    <property type="entry name" value="SGNH_hydro_sf"/>
</dbReference>
<accession>W6QV33</accession>
<protein>
    <submittedName>
        <fullName evidence="3">Lipase, GDSL</fullName>
    </submittedName>
</protein>
<reference evidence="3" key="1">
    <citation type="journal article" date="2014" name="Nat. Commun.">
        <title>Multiple recent horizontal transfers of a large genomic region in cheese making fungi.</title>
        <authorList>
            <person name="Cheeseman K."/>
            <person name="Ropars J."/>
            <person name="Renault P."/>
            <person name="Dupont J."/>
            <person name="Gouzy J."/>
            <person name="Branca A."/>
            <person name="Abraham A.L."/>
            <person name="Ceppi M."/>
            <person name="Conseiller E."/>
            <person name="Debuchy R."/>
            <person name="Malagnac F."/>
            <person name="Goarin A."/>
            <person name="Silar P."/>
            <person name="Lacoste S."/>
            <person name="Sallet E."/>
            <person name="Bensimon A."/>
            <person name="Giraud T."/>
            <person name="Brygoo Y."/>
        </authorList>
    </citation>
    <scope>NUCLEOTIDE SEQUENCE [LARGE SCALE GENOMIC DNA]</scope>
    <source>
        <strain evidence="3">FM164</strain>
    </source>
</reference>
<dbReference type="InterPro" id="IPR051058">
    <property type="entry name" value="GDSL_Est/Lipase"/>
</dbReference>